<dbReference type="RefSeq" id="XP_008030000.1">
    <property type="nucleotide sequence ID" value="XM_008031809.1"/>
</dbReference>
<organism evidence="8 9">
    <name type="scientific">Exserohilum turcicum (strain 28A)</name>
    <name type="common">Northern leaf blight fungus</name>
    <name type="synonym">Setosphaeria turcica</name>
    <dbReference type="NCBI Taxonomy" id="671987"/>
    <lineage>
        <taxon>Eukaryota</taxon>
        <taxon>Fungi</taxon>
        <taxon>Dikarya</taxon>
        <taxon>Ascomycota</taxon>
        <taxon>Pezizomycotina</taxon>
        <taxon>Dothideomycetes</taxon>
        <taxon>Pleosporomycetidae</taxon>
        <taxon>Pleosporales</taxon>
        <taxon>Pleosporineae</taxon>
        <taxon>Pleosporaceae</taxon>
        <taxon>Exserohilum</taxon>
    </lineage>
</organism>
<evidence type="ECO:0000259" key="7">
    <source>
        <dbReference type="PROSITE" id="PS50048"/>
    </source>
</evidence>
<dbReference type="GO" id="GO:0008270">
    <property type="term" value="F:zinc ion binding"/>
    <property type="evidence" value="ECO:0007669"/>
    <property type="project" value="InterPro"/>
</dbReference>
<dbReference type="STRING" id="671987.R0ICE1"/>
<name>R0ICE1_EXST2</name>
<dbReference type="GeneID" id="19397656"/>
<evidence type="ECO:0000313" key="9">
    <source>
        <dbReference type="Proteomes" id="UP000016935"/>
    </source>
</evidence>
<evidence type="ECO:0000256" key="3">
    <source>
        <dbReference type="ARBA" id="ARBA00023015"/>
    </source>
</evidence>
<dbReference type="EMBL" id="KB908844">
    <property type="protein sequence ID" value="EOA83040.1"/>
    <property type="molecule type" value="Genomic_DNA"/>
</dbReference>
<evidence type="ECO:0000256" key="5">
    <source>
        <dbReference type="ARBA" id="ARBA00023242"/>
    </source>
</evidence>
<dbReference type="InterPro" id="IPR007219">
    <property type="entry name" value="XnlR_reg_dom"/>
</dbReference>
<dbReference type="GO" id="GO:0006351">
    <property type="term" value="P:DNA-templated transcription"/>
    <property type="evidence" value="ECO:0007669"/>
    <property type="project" value="InterPro"/>
</dbReference>
<dbReference type="PANTHER" id="PTHR47660:SF2">
    <property type="entry name" value="TRANSCRIPTION FACTOR WITH C2H2 AND ZN(2)-CYS(6) DNA BINDING DOMAIN (EUROFUNG)"/>
    <property type="match status" value="1"/>
</dbReference>
<dbReference type="AlphaFoldDB" id="R0ICE1"/>
<dbReference type="HOGENOM" id="CLU_003487_2_1_1"/>
<protein>
    <recommendedName>
        <fullName evidence="7">Zn(2)-C6 fungal-type domain-containing protein</fullName>
    </recommendedName>
</protein>
<dbReference type="PROSITE" id="PS50048">
    <property type="entry name" value="ZN2_CY6_FUNGAL_2"/>
    <property type="match status" value="1"/>
</dbReference>
<dbReference type="Gene3D" id="4.10.240.10">
    <property type="entry name" value="Zn(2)-C6 fungal-type DNA-binding domain"/>
    <property type="match status" value="1"/>
</dbReference>
<evidence type="ECO:0000313" key="8">
    <source>
        <dbReference type="EMBL" id="EOA83040.1"/>
    </source>
</evidence>
<dbReference type="OrthoDB" id="40579at2759"/>
<keyword evidence="5" id="KW-0539">Nucleus</keyword>
<keyword evidence="9" id="KW-1185">Reference proteome</keyword>
<reference evidence="8 9" key="1">
    <citation type="journal article" date="2012" name="PLoS Pathog.">
        <title>Diverse lifestyles and strategies of plant pathogenesis encoded in the genomes of eighteen Dothideomycetes fungi.</title>
        <authorList>
            <person name="Ohm R.A."/>
            <person name="Feau N."/>
            <person name="Henrissat B."/>
            <person name="Schoch C.L."/>
            <person name="Horwitz B.A."/>
            <person name="Barry K.W."/>
            <person name="Condon B.J."/>
            <person name="Copeland A.C."/>
            <person name="Dhillon B."/>
            <person name="Glaser F."/>
            <person name="Hesse C.N."/>
            <person name="Kosti I."/>
            <person name="LaButti K."/>
            <person name="Lindquist E.A."/>
            <person name="Lucas S."/>
            <person name="Salamov A.A."/>
            <person name="Bradshaw R.E."/>
            <person name="Ciuffetti L."/>
            <person name="Hamelin R.C."/>
            <person name="Kema G.H.J."/>
            <person name="Lawrence C."/>
            <person name="Scott J.A."/>
            <person name="Spatafora J.W."/>
            <person name="Turgeon B.G."/>
            <person name="de Wit P.J.G.M."/>
            <person name="Zhong S."/>
            <person name="Goodwin S.B."/>
            <person name="Grigoriev I.V."/>
        </authorList>
    </citation>
    <scope>NUCLEOTIDE SEQUENCE [LARGE SCALE GENOMIC DNA]</scope>
    <source>
        <strain evidence="9">28A</strain>
    </source>
</reference>
<reference evidence="8 9" key="2">
    <citation type="journal article" date="2013" name="PLoS Genet.">
        <title>Comparative genome structure, secondary metabolite, and effector coding capacity across Cochliobolus pathogens.</title>
        <authorList>
            <person name="Condon B.J."/>
            <person name="Leng Y."/>
            <person name="Wu D."/>
            <person name="Bushley K.E."/>
            <person name="Ohm R.A."/>
            <person name="Otillar R."/>
            <person name="Martin J."/>
            <person name="Schackwitz W."/>
            <person name="Grimwood J."/>
            <person name="MohdZainudin N."/>
            <person name="Xue C."/>
            <person name="Wang R."/>
            <person name="Manning V.A."/>
            <person name="Dhillon B."/>
            <person name="Tu Z.J."/>
            <person name="Steffenson B.J."/>
            <person name="Salamov A."/>
            <person name="Sun H."/>
            <person name="Lowry S."/>
            <person name="LaButti K."/>
            <person name="Han J."/>
            <person name="Copeland A."/>
            <person name="Lindquist E."/>
            <person name="Barry K."/>
            <person name="Schmutz J."/>
            <person name="Baker S.E."/>
            <person name="Ciuffetti L.M."/>
            <person name="Grigoriev I.V."/>
            <person name="Zhong S."/>
            <person name="Turgeon B.G."/>
        </authorList>
    </citation>
    <scope>NUCLEOTIDE SEQUENCE [LARGE SCALE GENOMIC DNA]</scope>
    <source>
        <strain evidence="9">28A</strain>
    </source>
</reference>
<keyword evidence="3" id="KW-0805">Transcription regulation</keyword>
<evidence type="ECO:0000256" key="4">
    <source>
        <dbReference type="ARBA" id="ARBA00023163"/>
    </source>
</evidence>
<dbReference type="SMART" id="SM00066">
    <property type="entry name" value="GAL4"/>
    <property type="match status" value="1"/>
</dbReference>
<dbReference type="InterPro" id="IPR036864">
    <property type="entry name" value="Zn2-C6_fun-type_DNA-bd_sf"/>
</dbReference>
<dbReference type="Pfam" id="PF00172">
    <property type="entry name" value="Zn_clus"/>
    <property type="match status" value="1"/>
</dbReference>
<dbReference type="PANTHER" id="PTHR47660">
    <property type="entry name" value="TRANSCRIPTION FACTOR WITH C2H2 AND ZN(2)-CYS(6) DNA BINDING DOMAIN (EUROFUNG)-RELATED-RELATED"/>
    <property type="match status" value="1"/>
</dbReference>
<feature type="compositionally biased region" description="Polar residues" evidence="6">
    <location>
        <begin position="81"/>
        <end position="90"/>
    </location>
</feature>
<dbReference type="Proteomes" id="UP000016935">
    <property type="component" value="Unassembled WGS sequence"/>
</dbReference>
<keyword evidence="1" id="KW-0479">Metal-binding</keyword>
<dbReference type="InterPro" id="IPR001138">
    <property type="entry name" value="Zn2Cys6_DnaBD"/>
</dbReference>
<keyword evidence="4" id="KW-0804">Transcription</keyword>
<proteinExistence type="predicted"/>
<dbReference type="GO" id="GO:0000981">
    <property type="term" value="F:DNA-binding transcription factor activity, RNA polymerase II-specific"/>
    <property type="evidence" value="ECO:0007669"/>
    <property type="project" value="InterPro"/>
</dbReference>
<feature type="region of interest" description="Disordered" evidence="6">
    <location>
        <begin position="55"/>
        <end position="90"/>
    </location>
</feature>
<dbReference type="Pfam" id="PF04082">
    <property type="entry name" value="Fungal_trans"/>
    <property type="match status" value="1"/>
</dbReference>
<evidence type="ECO:0000256" key="2">
    <source>
        <dbReference type="ARBA" id="ARBA00022833"/>
    </source>
</evidence>
<gene>
    <name evidence="8" type="ORF">SETTUDRAFT_156687</name>
</gene>
<dbReference type="CDD" id="cd12148">
    <property type="entry name" value="fungal_TF_MHR"/>
    <property type="match status" value="1"/>
</dbReference>
<accession>R0ICE1</accession>
<dbReference type="CDD" id="cd00067">
    <property type="entry name" value="GAL4"/>
    <property type="match status" value="1"/>
</dbReference>
<dbReference type="SUPFAM" id="SSF57701">
    <property type="entry name" value="Zn2/Cys6 DNA-binding domain"/>
    <property type="match status" value="1"/>
</dbReference>
<feature type="domain" description="Zn(2)-C6 fungal-type" evidence="7">
    <location>
        <begin position="11"/>
        <end position="40"/>
    </location>
</feature>
<evidence type="ECO:0000256" key="1">
    <source>
        <dbReference type="ARBA" id="ARBA00022723"/>
    </source>
</evidence>
<sequence length="742" mass="84012">MSSAPARASKACEACAEHHLKCEDDKPCRRCKQKNIACITAPRVPNGDCVTLSLQPPQPGATEAEPSVRSHRASLGPNEEPATQRTGANTPNRFFGFGFETDLDFSALDLSFLDTYNTQVPFEFESQIGHITERHVSPTEDYEMQGNVRRECRLSGDVPQQSIWRFVPVPTDGGFAEHGNLSLPHHNGIIQSPESFGDFKQRATKEKLDPASRDKILAIILSQMRMRAYPTLSAFPSTELLDHLIQFFLAGPVPKASSWIHCASFQPRLAKPELLLAMAAYGAVLTPDRSLRKLGFALQKVVRNHLPSVFEDNNTTICDLQLHQAYLLQLEIGLWSGNSRKMEISESFQQPLLTMVRRRGYFKRSGHLTMKVHPDDKGMALDKKWKDWIVRESTKRLAYHLIHHDAQSSISFLVSPLVSYSELDLPLPESLDLWLAASAGEWKRLYLEKYSNNTIRIPSLNACIADLDLLEYNKPYIDTSLSCSAILHALWGLVWEYRKVSLLFCGQPRIWDSGMAILCRYQELTKIFDYYRITFDVESLLLLELLSMHLHMSLEEIQLFAGLGGIEQERRVQQSIKEWVKSKRSRQAVWHAGQVYRTIKSLPPQHLRDFHAVSLFHASFAFWAYGLASRMFCQDADNHNSLFSESLSHSQNQNIWLDSEETTETYRYISLGMGIPILQGVSQDTPPAQLTDPAAIMSVIIQNLRQGDSEPLRPNSPLVENLISIMQRLRDTTMGGYNTAHG</sequence>
<dbReference type="eggNOG" id="KOG1721">
    <property type="taxonomic scope" value="Eukaryota"/>
</dbReference>
<dbReference type="PROSITE" id="PS00463">
    <property type="entry name" value="ZN2_CY6_FUNGAL_1"/>
    <property type="match status" value="1"/>
</dbReference>
<evidence type="ECO:0000256" key="6">
    <source>
        <dbReference type="SAM" id="MobiDB-lite"/>
    </source>
</evidence>
<keyword evidence="2" id="KW-0862">Zinc</keyword>
<dbReference type="GO" id="GO:0003677">
    <property type="term" value="F:DNA binding"/>
    <property type="evidence" value="ECO:0007669"/>
    <property type="project" value="InterPro"/>
</dbReference>